<evidence type="ECO:0000313" key="2">
    <source>
        <dbReference type="Proteomes" id="UP000053097"/>
    </source>
</evidence>
<keyword evidence="2" id="KW-1185">Reference proteome</keyword>
<protein>
    <submittedName>
        <fullName evidence="1">Uncharacterized protein</fullName>
    </submittedName>
</protein>
<sequence>MVYGHGLIGTGAQVYVLLRKCQKENYMVQTDVRKFKKIFGAVQGSTLQRRARNFFRGAHTYAMIQGLGR</sequence>
<dbReference type="AlphaFoldDB" id="A0A026VXM7"/>
<reference evidence="1 2" key="1">
    <citation type="journal article" date="2014" name="Curr. Biol.">
        <title>The genome of the clonal raider ant Cerapachys biroi.</title>
        <authorList>
            <person name="Oxley P.R."/>
            <person name="Ji L."/>
            <person name="Fetter-Pruneda I."/>
            <person name="McKenzie S.K."/>
            <person name="Li C."/>
            <person name="Hu H."/>
            <person name="Zhang G."/>
            <person name="Kronauer D.J."/>
        </authorList>
    </citation>
    <scope>NUCLEOTIDE SEQUENCE [LARGE SCALE GENOMIC DNA]</scope>
</reference>
<proteinExistence type="predicted"/>
<dbReference type="EMBL" id="KK107801">
    <property type="protein sequence ID" value="EZA47594.1"/>
    <property type="molecule type" value="Genomic_DNA"/>
</dbReference>
<accession>A0A026VXM7</accession>
<name>A0A026VXM7_OOCBI</name>
<organism evidence="1 2">
    <name type="scientific">Ooceraea biroi</name>
    <name type="common">Clonal raider ant</name>
    <name type="synonym">Cerapachys biroi</name>
    <dbReference type="NCBI Taxonomy" id="2015173"/>
    <lineage>
        <taxon>Eukaryota</taxon>
        <taxon>Metazoa</taxon>
        <taxon>Ecdysozoa</taxon>
        <taxon>Arthropoda</taxon>
        <taxon>Hexapoda</taxon>
        <taxon>Insecta</taxon>
        <taxon>Pterygota</taxon>
        <taxon>Neoptera</taxon>
        <taxon>Endopterygota</taxon>
        <taxon>Hymenoptera</taxon>
        <taxon>Apocrita</taxon>
        <taxon>Aculeata</taxon>
        <taxon>Formicoidea</taxon>
        <taxon>Formicidae</taxon>
        <taxon>Dorylinae</taxon>
        <taxon>Ooceraea</taxon>
    </lineage>
</organism>
<evidence type="ECO:0000313" key="1">
    <source>
        <dbReference type="EMBL" id="EZA47594.1"/>
    </source>
</evidence>
<dbReference type="Proteomes" id="UP000053097">
    <property type="component" value="Unassembled WGS sequence"/>
</dbReference>
<gene>
    <name evidence="1" type="ORF">X777_15661</name>
</gene>